<evidence type="ECO:0000313" key="5">
    <source>
        <dbReference type="Proteomes" id="UP000051530"/>
    </source>
</evidence>
<dbReference type="OrthoDB" id="201213at2759"/>
<reference evidence="4 5" key="1">
    <citation type="submission" date="2015-07" db="EMBL/GenBank/DDBJ databases">
        <title>The genome of Pseudoloma neurophilia, a relevant intracellular parasite of the zebrafish.</title>
        <authorList>
            <person name="Ndikumana S."/>
            <person name="Pelin A."/>
            <person name="Sanders J."/>
            <person name="Corradi N."/>
        </authorList>
    </citation>
    <scope>NUCLEOTIDE SEQUENCE [LARGE SCALE GENOMIC DNA]</scope>
    <source>
        <strain evidence="4 5">MK1</strain>
    </source>
</reference>
<dbReference type="VEuPathDB" id="MicrosporidiaDB:M153_2900002966"/>
<gene>
    <name evidence="4" type="ORF">M153_2900002966</name>
</gene>
<accession>A0A0R0LYI9</accession>
<dbReference type="InterPro" id="IPR023476">
    <property type="entry name" value="Pep_tRNA_hydro_II_dom_sf"/>
</dbReference>
<comment type="caution">
    <text evidence="4">The sequence shown here is derived from an EMBL/GenBank/DDBJ whole genome shotgun (WGS) entry which is preliminary data.</text>
</comment>
<name>A0A0R0LYI9_9MICR</name>
<dbReference type="Proteomes" id="UP000051530">
    <property type="component" value="Unassembled WGS sequence"/>
</dbReference>
<sequence>MTHIVQYIILRSDLKNYTTGMLTAQACHACISANEKFKNNSDTVEYLKDIKNMKKVILKADNEQFEILKSKLFENHFDFIIWLEFPEKIETALALRPYEIKNETGKKLKEILKKLKLY</sequence>
<dbReference type="GO" id="GO:0004045">
    <property type="term" value="F:peptidyl-tRNA hydrolase activity"/>
    <property type="evidence" value="ECO:0007669"/>
    <property type="project" value="UniProtKB-EC"/>
</dbReference>
<dbReference type="Pfam" id="PF01981">
    <property type="entry name" value="PTH2"/>
    <property type="match status" value="1"/>
</dbReference>
<evidence type="ECO:0000256" key="2">
    <source>
        <dbReference type="ARBA" id="ARBA00022801"/>
    </source>
</evidence>
<dbReference type="EC" id="3.1.1.29" evidence="1"/>
<dbReference type="InterPro" id="IPR042237">
    <property type="entry name" value="PTRHD1"/>
</dbReference>
<dbReference type="PANTHER" id="PTHR46194">
    <property type="entry name" value="PEPTIDYL-TRNA HYDROLASE PTRHD1-RELATED"/>
    <property type="match status" value="1"/>
</dbReference>
<organism evidence="4 5">
    <name type="scientific">Pseudoloma neurophilia</name>
    <dbReference type="NCBI Taxonomy" id="146866"/>
    <lineage>
        <taxon>Eukaryota</taxon>
        <taxon>Fungi</taxon>
        <taxon>Fungi incertae sedis</taxon>
        <taxon>Microsporidia</taxon>
        <taxon>Pseudoloma</taxon>
    </lineage>
</organism>
<proteinExistence type="predicted"/>
<protein>
    <recommendedName>
        <fullName evidence="1">peptidyl-tRNA hydrolase</fullName>
        <ecNumber evidence="1">3.1.1.29</ecNumber>
    </recommendedName>
</protein>
<dbReference type="Gene3D" id="3.40.1490.10">
    <property type="entry name" value="Bit1"/>
    <property type="match status" value="1"/>
</dbReference>
<dbReference type="EMBL" id="LGUB01000090">
    <property type="protein sequence ID" value="KRH94348.1"/>
    <property type="molecule type" value="Genomic_DNA"/>
</dbReference>
<dbReference type="AlphaFoldDB" id="A0A0R0LYI9"/>
<dbReference type="SUPFAM" id="SSF102462">
    <property type="entry name" value="Peptidyl-tRNA hydrolase II"/>
    <property type="match status" value="1"/>
</dbReference>
<dbReference type="PANTHER" id="PTHR46194:SF1">
    <property type="entry name" value="PEPTIDYL-TRNA HYDROLASE PTRHD1-RELATED"/>
    <property type="match status" value="1"/>
</dbReference>
<keyword evidence="5" id="KW-1185">Reference proteome</keyword>
<keyword evidence="2 4" id="KW-0378">Hydrolase</keyword>
<evidence type="ECO:0000256" key="3">
    <source>
        <dbReference type="ARBA" id="ARBA00048707"/>
    </source>
</evidence>
<evidence type="ECO:0000313" key="4">
    <source>
        <dbReference type="EMBL" id="KRH94348.1"/>
    </source>
</evidence>
<evidence type="ECO:0000256" key="1">
    <source>
        <dbReference type="ARBA" id="ARBA00013260"/>
    </source>
</evidence>
<dbReference type="InterPro" id="IPR002833">
    <property type="entry name" value="PTH2"/>
</dbReference>
<comment type="catalytic activity">
    <reaction evidence="3">
        <text>an N-acyl-L-alpha-aminoacyl-tRNA + H2O = an N-acyl-L-amino acid + a tRNA + H(+)</text>
        <dbReference type="Rhea" id="RHEA:54448"/>
        <dbReference type="Rhea" id="RHEA-COMP:10123"/>
        <dbReference type="Rhea" id="RHEA-COMP:13883"/>
        <dbReference type="ChEBI" id="CHEBI:15377"/>
        <dbReference type="ChEBI" id="CHEBI:15378"/>
        <dbReference type="ChEBI" id="CHEBI:59874"/>
        <dbReference type="ChEBI" id="CHEBI:78442"/>
        <dbReference type="ChEBI" id="CHEBI:138191"/>
        <dbReference type="EC" id="3.1.1.29"/>
    </reaction>
</comment>